<dbReference type="EMBL" id="CAFBNL010000020">
    <property type="protein sequence ID" value="CAB4948305.1"/>
    <property type="molecule type" value="Genomic_DNA"/>
</dbReference>
<evidence type="ECO:0000313" key="1">
    <source>
        <dbReference type="EMBL" id="CAB4948305.1"/>
    </source>
</evidence>
<name>A0A6J7JYJ0_9ZZZZ</name>
<organism evidence="1">
    <name type="scientific">freshwater metagenome</name>
    <dbReference type="NCBI Taxonomy" id="449393"/>
    <lineage>
        <taxon>unclassified sequences</taxon>
        <taxon>metagenomes</taxon>
        <taxon>ecological metagenomes</taxon>
    </lineage>
</organism>
<proteinExistence type="predicted"/>
<accession>A0A6J7JYJ0</accession>
<dbReference type="AlphaFoldDB" id="A0A6J7JYJ0"/>
<gene>
    <name evidence="1" type="ORF">UFOPK3789_00519</name>
</gene>
<reference evidence="1" key="1">
    <citation type="submission" date="2020-05" db="EMBL/GenBank/DDBJ databases">
        <authorList>
            <person name="Chiriac C."/>
            <person name="Salcher M."/>
            <person name="Ghai R."/>
            <person name="Kavagutti S V."/>
        </authorList>
    </citation>
    <scope>NUCLEOTIDE SEQUENCE</scope>
</reference>
<sequence length="60" mass="6619">MEVGKTKPVRCERINVWCLDGRSEAAEVGEAKVIEEHDDNIGRILSWVLSGWPPGLGVSK</sequence>
<protein>
    <submittedName>
        <fullName evidence="1">Unannotated protein</fullName>
    </submittedName>
</protein>